<dbReference type="Pfam" id="PF00060">
    <property type="entry name" value="Lig_chan"/>
    <property type="match status" value="1"/>
</dbReference>
<keyword evidence="15" id="KW-0732">Signal</keyword>
<evidence type="ECO:0000256" key="10">
    <source>
        <dbReference type="ARBA" id="ARBA00023257"/>
    </source>
</evidence>
<keyword evidence="4 14" id="KW-1133">Transmembrane helix</keyword>
<dbReference type="FunFam" id="1.10.287.70:FF:000143">
    <property type="entry name" value="Probable glutamate receptor"/>
    <property type="match status" value="1"/>
</dbReference>
<evidence type="ECO:0000256" key="1">
    <source>
        <dbReference type="ARBA" id="ARBA00004141"/>
    </source>
</evidence>
<feature type="transmembrane region" description="Helical" evidence="14">
    <location>
        <begin position="580"/>
        <end position="603"/>
    </location>
</feature>
<proteinExistence type="predicted"/>
<dbReference type="OrthoDB" id="5984008at2759"/>
<keyword evidence="10" id="KW-0628">Postsynaptic cell membrane</keyword>
<dbReference type="InterPro" id="IPR001320">
    <property type="entry name" value="Iontro_rcpt_C"/>
</dbReference>
<comment type="subcellular location">
    <subcellularLocation>
        <location evidence="1">Membrane</location>
        <topology evidence="1">Multi-pass membrane protein</topology>
    </subcellularLocation>
    <subcellularLocation>
        <location evidence="13">Postsynaptic cell membrane</location>
    </subcellularLocation>
</comment>
<dbReference type="SUPFAM" id="SSF53822">
    <property type="entry name" value="Periplasmic binding protein-like I"/>
    <property type="match status" value="1"/>
</dbReference>
<gene>
    <name evidence="18" type="ORF">MCOR_23827</name>
</gene>
<evidence type="ECO:0000256" key="7">
    <source>
        <dbReference type="ARBA" id="ARBA00023136"/>
    </source>
</evidence>
<sequence length="810" mass="93230">MRLKILFFFSLCTVFSVKSFSTYLNAAIVGYKDCTNFENYKTISEKLENDSSLHFCKLNLTEVAYDKTDGPHVYQSLTSARSLFDDDHMIIAIGPYIDVFTSMQYVIRKQVHLVTESAEIPEPSDRTFPILPDATSMSTAIAQIVEKLNWKKVAFLSQGDFAPVLSLSQKNIFVFPTQLPVNITSKEDPDLRQTLTTLRINHMEKFILHSMDRDVVKNVIFAAEDLHLLHHSRKWFLTYLDFEDIFEKSFPTSATLFGLQMLDPTRLTAAIPGEYFKERSRFEVAVLVDTVNMLRHFLTRGTDCYAQPERNRFITKGNILDKMQERENQFHGALGAYHWILKPETQLRIKTNFNMSITRLNGKVEQIGLCTFSDSGPILRVDRQMDRAVDHKLHEVLQNKTFTVITRLDPPFVQRGHRDRYEGFCVDILKEVSSIMNFNYTIKLADNGVSDWDKIINQVVKGDGDIIIGSLDVKSSREEQISFSTTIMDSTVSILLQKPPATPTFFQFLGPFTSHLWFTILGVFFVVGGALYLMGRYDTTQRESDQQFDLKESLWYSLNVLLQGGTEYAPQTTSMRTIVAIYWFCTLIITTAYTANLAAFLTLKNIDNRVKTVDALVAQKKINYGVLKGSDLENFFAKSDNDLYKRMWIHMKLNEVDIMPNKREDARKMVQGENNKYVFLDDSVMNDHYAMEHCTTLESIHQGFGDKQYSFGFPRGAPYRDDINRALLMLQENGHLDILKGKWWRSNCTQAEVEKSQIKSSSELEIENMFGVFLILLSSIVLAIIVEVSKRVRLEIEKRYHKHKVNKEIT</sequence>
<evidence type="ECO:0000256" key="11">
    <source>
        <dbReference type="ARBA" id="ARBA00023286"/>
    </source>
</evidence>
<name>A0A6J8BY26_MYTCO</name>
<dbReference type="EMBL" id="CACVKT020004189">
    <property type="protein sequence ID" value="CAC5388572.1"/>
    <property type="molecule type" value="Genomic_DNA"/>
</dbReference>
<evidence type="ECO:0000256" key="13">
    <source>
        <dbReference type="ARBA" id="ARBA00034100"/>
    </source>
</evidence>
<dbReference type="Gene3D" id="1.10.287.70">
    <property type="match status" value="1"/>
</dbReference>
<dbReference type="InterPro" id="IPR001828">
    <property type="entry name" value="ANF_lig-bd_rcpt"/>
</dbReference>
<evidence type="ECO:0000256" key="4">
    <source>
        <dbReference type="ARBA" id="ARBA00022989"/>
    </source>
</evidence>
<reference evidence="18 19" key="1">
    <citation type="submission" date="2020-06" db="EMBL/GenBank/DDBJ databases">
        <authorList>
            <person name="Li R."/>
            <person name="Bekaert M."/>
        </authorList>
    </citation>
    <scope>NUCLEOTIDE SEQUENCE [LARGE SCALE GENOMIC DNA]</scope>
    <source>
        <strain evidence="19">wild</strain>
    </source>
</reference>
<organism evidence="18 19">
    <name type="scientific">Mytilus coruscus</name>
    <name type="common">Sea mussel</name>
    <dbReference type="NCBI Taxonomy" id="42192"/>
    <lineage>
        <taxon>Eukaryota</taxon>
        <taxon>Metazoa</taxon>
        <taxon>Spiralia</taxon>
        <taxon>Lophotrochozoa</taxon>
        <taxon>Mollusca</taxon>
        <taxon>Bivalvia</taxon>
        <taxon>Autobranchia</taxon>
        <taxon>Pteriomorphia</taxon>
        <taxon>Mytilida</taxon>
        <taxon>Mytiloidea</taxon>
        <taxon>Mytilidae</taxon>
        <taxon>Mytilinae</taxon>
        <taxon>Mytilus</taxon>
    </lineage>
</organism>
<dbReference type="AlphaFoldDB" id="A0A6J8BY26"/>
<dbReference type="SUPFAM" id="SSF53850">
    <property type="entry name" value="Periplasmic binding protein-like II"/>
    <property type="match status" value="1"/>
</dbReference>
<feature type="domain" description="Ionotropic glutamate receptor C-terminal" evidence="16">
    <location>
        <begin position="401"/>
        <end position="746"/>
    </location>
</feature>
<keyword evidence="9" id="KW-0325">Glycoprotein</keyword>
<evidence type="ECO:0000259" key="16">
    <source>
        <dbReference type="SMART" id="SM00079"/>
    </source>
</evidence>
<keyword evidence="3 14" id="KW-0812">Transmembrane</keyword>
<evidence type="ECO:0000256" key="5">
    <source>
        <dbReference type="ARBA" id="ARBA00023018"/>
    </source>
</evidence>
<dbReference type="SMART" id="SM00918">
    <property type="entry name" value="Lig_chan-Glu_bd"/>
    <property type="match status" value="1"/>
</dbReference>
<dbReference type="Gene3D" id="3.40.190.10">
    <property type="entry name" value="Periplasmic binding protein-like II"/>
    <property type="match status" value="2"/>
</dbReference>
<evidence type="ECO:0000256" key="15">
    <source>
        <dbReference type="SAM" id="SignalP"/>
    </source>
</evidence>
<protein>
    <recommendedName>
        <fullName evidence="20">GRIN</fullName>
    </recommendedName>
</protein>
<keyword evidence="11" id="KW-1071">Ligand-gated ion channel</keyword>
<feature type="transmembrane region" description="Helical" evidence="14">
    <location>
        <begin position="769"/>
        <end position="789"/>
    </location>
</feature>
<keyword evidence="8" id="KW-0675">Receptor</keyword>
<evidence type="ECO:0000256" key="6">
    <source>
        <dbReference type="ARBA" id="ARBA00023065"/>
    </source>
</evidence>
<accession>A0A6J8BY26</accession>
<evidence type="ECO:0000259" key="17">
    <source>
        <dbReference type="SMART" id="SM00918"/>
    </source>
</evidence>
<dbReference type="GO" id="GO:0045211">
    <property type="term" value="C:postsynaptic membrane"/>
    <property type="evidence" value="ECO:0007669"/>
    <property type="project" value="UniProtKB-SubCell"/>
</dbReference>
<keyword evidence="6" id="KW-0406">Ion transport</keyword>
<feature type="transmembrane region" description="Helical" evidence="14">
    <location>
        <begin position="516"/>
        <end position="534"/>
    </location>
</feature>
<evidence type="ECO:0000256" key="14">
    <source>
        <dbReference type="SAM" id="Phobius"/>
    </source>
</evidence>
<dbReference type="InterPro" id="IPR015683">
    <property type="entry name" value="Ionotropic_Glu_rcpt"/>
</dbReference>
<evidence type="ECO:0000256" key="9">
    <source>
        <dbReference type="ARBA" id="ARBA00023180"/>
    </source>
</evidence>
<dbReference type="GO" id="GO:0015276">
    <property type="term" value="F:ligand-gated monoatomic ion channel activity"/>
    <property type="evidence" value="ECO:0007669"/>
    <property type="project" value="InterPro"/>
</dbReference>
<keyword evidence="7 14" id="KW-0472">Membrane</keyword>
<dbReference type="InterPro" id="IPR019594">
    <property type="entry name" value="Glu/Gly-bd"/>
</dbReference>
<dbReference type="PANTHER" id="PTHR18966">
    <property type="entry name" value="IONOTROPIC GLUTAMATE RECEPTOR"/>
    <property type="match status" value="1"/>
</dbReference>
<feature type="domain" description="Ionotropic glutamate receptor L-glutamate and glycine-binding" evidence="17">
    <location>
        <begin position="411"/>
        <end position="461"/>
    </location>
</feature>
<feature type="signal peptide" evidence="15">
    <location>
        <begin position="1"/>
        <end position="19"/>
    </location>
</feature>
<evidence type="ECO:0000256" key="8">
    <source>
        <dbReference type="ARBA" id="ARBA00023170"/>
    </source>
</evidence>
<keyword evidence="5" id="KW-0770">Synapse</keyword>
<dbReference type="Pfam" id="PF01094">
    <property type="entry name" value="ANF_receptor"/>
    <property type="match status" value="1"/>
</dbReference>
<evidence type="ECO:0000256" key="2">
    <source>
        <dbReference type="ARBA" id="ARBA00022448"/>
    </source>
</evidence>
<dbReference type="Gene3D" id="3.40.50.2300">
    <property type="match status" value="2"/>
</dbReference>
<dbReference type="Pfam" id="PF10613">
    <property type="entry name" value="Lig_chan-Glu_bd"/>
    <property type="match status" value="1"/>
</dbReference>
<dbReference type="SMART" id="SM00079">
    <property type="entry name" value="PBPe"/>
    <property type="match status" value="1"/>
</dbReference>
<evidence type="ECO:0000313" key="19">
    <source>
        <dbReference type="Proteomes" id="UP000507470"/>
    </source>
</evidence>
<dbReference type="Proteomes" id="UP000507470">
    <property type="component" value="Unassembled WGS sequence"/>
</dbReference>
<evidence type="ECO:0000256" key="3">
    <source>
        <dbReference type="ARBA" id="ARBA00022692"/>
    </source>
</evidence>
<evidence type="ECO:0000256" key="12">
    <source>
        <dbReference type="ARBA" id="ARBA00023303"/>
    </source>
</evidence>
<keyword evidence="19" id="KW-1185">Reference proteome</keyword>
<evidence type="ECO:0000313" key="18">
    <source>
        <dbReference type="EMBL" id="CAC5388572.1"/>
    </source>
</evidence>
<dbReference type="InterPro" id="IPR028082">
    <property type="entry name" value="Peripla_BP_I"/>
</dbReference>
<evidence type="ECO:0008006" key="20">
    <source>
        <dbReference type="Google" id="ProtNLM"/>
    </source>
</evidence>
<feature type="chain" id="PRO_5026923696" description="GRIN" evidence="15">
    <location>
        <begin position="20"/>
        <end position="810"/>
    </location>
</feature>
<keyword evidence="2" id="KW-0813">Transport</keyword>
<keyword evidence="12" id="KW-0407">Ion channel</keyword>